<gene>
    <name evidence="3" type="ORF">C488_03335</name>
</gene>
<keyword evidence="1" id="KW-0812">Transmembrane</keyword>
<accession>L9Z345</accession>
<organism evidence="3 4">
    <name type="scientific">Natrinema pellirubrum (strain DSM 15624 / CIP 106293 / JCM 10476 / NCIMB 786 / 157)</name>
    <dbReference type="NCBI Taxonomy" id="797303"/>
    <lineage>
        <taxon>Archaea</taxon>
        <taxon>Methanobacteriati</taxon>
        <taxon>Methanobacteriota</taxon>
        <taxon>Stenosarchaea group</taxon>
        <taxon>Halobacteria</taxon>
        <taxon>Halobacteriales</taxon>
        <taxon>Natrialbaceae</taxon>
        <taxon>Natrinema</taxon>
    </lineage>
</organism>
<dbReference type="OrthoDB" id="178148at2157"/>
<reference evidence="3 4" key="1">
    <citation type="journal article" date="2014" name="PLoS Genet.">
        <title>Phylogenetically driven sequencing of extremely halophilic archaea reveals strategies for static and dynamic osmo-response.</title>
        <authorList>
            <person name="Becker E.A."/>
            <person name="Seitzer P.M."/>
            <person name="Tritt A."/>
            <person name="Larsen D."/>
            <person name="Krusor M."/>
            <person name="Yao A.I."/>
            <person name="Wu D."/>
            <person name="Madern D."/>
            <person name="Eisen J.A."/>
            <person name="Darling A.E."/>
            <person name="Facciotti M.T."/>
        </authorList>
    </citation>
    <scope>NUCLEOTIDE SEQUENCE [LARGE SCALE GENOMIC DNA]</scope>
    <source>
        <strain evidence="3 4">DSM 15624</strain>
    </source>
</reference>
<dbReference type="RefSeq" id="WP_006179979.1">
    <property type="nucleotide sequence ID" value="NC_019962.1"/>
</dbReference>
<dbReference type="Proteomes" id="UP000011593">
    <property type="component" value="Unassembled WGS sequence"/>
</dbReference>
<dbReference type="NCBIfam" id="TIGR02537">
    <property type="entry name" value="arch_flag_Nterm"/>
    <property type="match status" value="1"/>
</dbReference>
<dbReference type="InterPro" id="IPR012859">
    <property type="entry name" value="Pilin_N_archaeal"/>
</dbReference>
<feature type="transmembrane region" description="Helical" evidence="1">
    <location>
        <begin position="22"/>
        <end position="44"/>
    </location>
</feature>
<name>L9Z345_NATP1</name>
<dbReference type="PANTHER" id="PTHR38138">
    <property type="entry name" value="VNG6441H"/>
    <property type="match status" value="1"/>
</dbReference>
<proteinExistence type="predicted"/>
<dbReference type="PANTHER" id="PTHR38138:SF1">
    <property type="entry name" value="ARCHAEAL TYPE IV PILIN N-TERMINAL DOMAIN-CONTAINING PROTEIN"/>
    <property type="match status" value="1"/>
</dbReference>
<keyword evidence="1" id="KW-1133">Transmembrane helix</keyword>
<dbReference type="InterPro" id="IPR013373">
    <property type="entry name" value="Flagellin/pilin_N_arc"/>
</dbReference>
<evidence type="ECO:0000313" key="4">
    <source>
        <dbReference type="Proteomes" id="UP000011593"/>
    </source>
</evidence>
<evidence type="ECO:0000313" key="3">
    <source>
        <dbReference type="EMBL" id="ELY80789.1"/>
    </source>
</evidence>
<comment type="caution">
    <text evidence="3">The sequence shown here is derived from an EMBL/GenBank/DDBJ whole genome shotgun (WGS) entry which is preliminary data.</text>
</comment>
<protein>
    <recommendedName>
        <fullName evidence="2">Archaeal Type IV pilin N-terminal domain-containing protein</fullName>
    </recommendedName>
</protein>
<evidence type="ECO:0000256" key="1">
    <source>
        <dbReference type="SAM" id="Phobius"/>
    </source>
</evidence>
<dbReference type="AlphaFoldDB" id="L9Z345"/>
<feature type="domain" description="Archaeal Type IV pilin N-terminal" evidence="2">
    <location>
        <begin position="17"/>
        <end position="70"/>
    </location>
</feature>
<dbReference type="GeneID" id="14334073"/>
<dbReference type="EMBL" id="AOIE01000010">
    <property type="protein sequence ID" value="ELY80789.1"/>
    <property type="molecule type" value="Genomic_DNA"/>
</dbReference>
<keyword evidence="4" id="KW-1185">Reference proteome</keyword>
<keyword evidence="1" id="KW-0472">Membrane</keyword>
<dbReference type="Pfam" id="PF07790">
    <property type="entry name" value="Pilin_N"/>
    <property type="match status" value="1"/>
</dbReference>
<evidence type="ECO:0000259" key="2">
    <source>
        <dbReference type="Pfam" id="PF07790"/>
    </source>
</evidence>
<sequence length="137" mass="13992">MDATQLRPKLIGSEDERAVSPVIGVILMVAITVILAAVIAAFVLDLGQSQGANAQAGLSFDENEEASGDIEVVATVNSVERADSITVEGCGDTKDLSSPSAGDTATLTSNDCSGETITVTGTTDGNENVITQYDVEG</sequence>